<dbReference type="InterPro" id="IPR023753">
    <property type="entry name" value="FAD/NAD-binding_dom"/>
</dbReference>
<protein>
    <submittedName>
        <fullName evidence="12">FAD-dependent oxidoreductase</fullName>
    </submittedName>
</protein>
<dbReference type="KEGG" id="mrc:R6Y96_10025"/>
<keyword evidence="6" id="KW-0479">Metal-binding</keyword>
<dbReference type="Gene3D" id="3.50.50.60">
    <property type="entry name" value="FAD/NAD(P)-binding domain"/>
    <property type="match status" value="1"/>
</dbReference>
<dbReference type="GO" id="GO:0016491">
    <property type="term" value="F:oxidoreductase activity"/>
    <property type="evidence" value="ECO:0007669"/>
    <property type="project" value="UniProtKB-KW"/>
</dbReference>
<dbReference type="PANTHER" id="PTHR42917:SF2">
    <property type="entry name" value="2,4-DIENOYL-COA REDUCTASE [(2E)-ENOYL-COA-PRODUCING]"/>
    <property type="match status" value="1"/>
</dbReference>
<evidence type="ECO:0000313" key="12">
    <source>
        <dbReference type="EMBL" id="WOX57612.1"/>
    </source>
</evidence>
<gene>
    <name evidence="12" type="ORF">R6Y96_10025</name>
</gene>
<proteinExistence type="inferred from homology"/>
<keyword evidence="13" id="KW-1185">Reference proteome</keyword>
<keyword evidence="5" id="KW-0288">FMN</keyword>
<dbReference type="Gene3D" id="3.40.50.720">
    <property type="entry name" value="NAD(P)-binding Rossmann-like Domain"/>
    <property type="match status" value="1"/>
</dbReference>
<keyword evidence="4" id="KW-0285">Flavoprotein</keyword>
<comment type="cofactor">
    <cofactor evidence="2">
        <name>[4Fe-4S] cluster</name>
        <dbReference type="ChEBI" id="CHEBI:49883"/>
    </cofactor>
</comment>
<dbReference type="SUPFAM" id="SSF51905">
    <property type="entry name" value="FAD/NAD(P)-binding domain"/>
    <property type="match status" value="1"/>
</dbReference>
<dbReference type="InterPro" id="IPR001155">
    <property type="entry name" value="OxRdtase_FMN_N"/>
</dbReference>
<evidence type="ECO:0000256" key="2">
    <source>
        <dbReference type="ARBA" id="ARBA00001966"/>
    </source>
</evidence>
<comment type="cofactor">
    <cofactor evidence="1">
        <name>FMN</name>
        <dbReference type="ChEBI" id="CHEBI:58210"/>
    </cofactor>
</comment>
<sequence>MGLKMASKKYPHLFLPITIRNVEIRNRIVMLPHEPAFGGEDHMPTRKQVFYYRERAMGGVGLVVVPSMGVHPSGSYAHMVHAFDKRSIPGLTAITDAVHEFGARVFGQLTHYGNQSRSIETHRPLWAPSAQPDMTIGEIPWTMTVSQIHEIVAGFGVSAANLIEAGFDGVEIKVAHDGVLRQFLSPHSNHRNDEYGGSAENRARIVLEVLQAIREAIGDRPLGIRLDINEYLPDGLGVDDAIEFARMFTGIADYISSDSGTWESIWMTIPPSPIEHGFLLPDVARLKSAISVPVIGHGRIVRPEEAEAALADGSCDMIGMTRQLIADPFWAEKAQNGEEEGIMTCIGCNFCLSRLLADKPVMCVVNPAAGFEEIYGHEKQARSARQPGKLVVVGGGPAGMRAAEIAARQGHRVVLFEKEAEIGGRIKWESRLPGRSEFEGITRYEEYALRSLKVDLHRGVAADAEKVLEERPEWVIIATGSQMVSGGINGSDARSGVFTTLDALDGRVKGNHVLVLDYGGTIEGAGVVELLATQGRRVTWVTPGFAMAMNLDVTISLPLFQRLGKLQVRNEPMQVVTNYEGKTVTLLNPYYGTTSTVESVDAIVVAGSMAPRQELFYELLGKVPRLDIIGDAAAPRTTGAALLDATSLILT</sequence>
<evidence type="ECO:0000259" key="11">
    <source>
        <dbReference type="Pfam" id="PF07992"/>
    </source>
</evidence>
<dbReference type="Pfam" id="PF07992">
    <property type="entry name" value="Pyr_redox_2"/>
    <property type="match status" value="1"/>
</dbReference>
<evidence type="ECO:0000256" key="8">
    <source>
        <dbReference type="ARBA" id="ARBA00023004"/>
    </source>
</evidence>
<feature type="domain" description="FAD/NAD(P)-binding" evidence="11">
    <location>
        <begin position="389"/>
        <end position="618"/>
    </location>
</feature>
<dbReference type="RefSeq" id="WP_318621290.1">
    <property type="nucleotide sequence ID" value="NZ_CP137642.1"/>
</dbReference>
<name>A0AAX4FUQ3_9EURY</name>
<organism evidence="12 13">
    <name type="scientific">Methanoculleus receptaculi</name>
    <dbReference type="NCBI Taxonomy" id="394967"/>
    <lineage>
        <taxon>Archaea</taxon>
        <taxon>Methanobacteriati</taxon>
        <taxon>Methanobacteriota</taxon>
        <taxon>Stenosarchaea group</taxon>
        <taxon>Methanomicrobia</taxon>
        <taxon>Methanomicrobiales</taxon>
        <taxon>Methanomicrobiaceae</taxon>
        <taxon>Methanoculleus</taxon>
    </lineage>
</organism>
<dbReference type="GO" id="GO:0010181">
    <property type="term" value="F:FMN binding"/>
    <property type="evidence" value="ECO:0007669"/>
    <property type="project" value="InterPro"/>
</dbReference>
<evidence type="ECO:0000256" key="1">
    <source>
        <dbReference type="ARBA" id="ARBA00001917"/>
    </source>
</evidence>
<evidence type="ECO:0000256" key="6">
    <source>
        <dbReference type="ARBA" id="ARBA00022723"/>
    </source>
</evidence>
<evidence type="ECO:0000256" key="4">
    <source>
        <dbReference type="ARBA" id="ARBA00022630"/>
    </source>
</evidence>
<feature type="domain" description="NADH:flavin oxidoreductase/NADH oxidase N-terminal" evidence="10">
    <location>
        <begin position="13"/>
        <end position="338"/>
    </location>
</feature>
<comment type="similarity">
    <text evidence="3">In the N-terminal section; belongs to the NADH:flavin oxidoreductase/NADH oxidase family.</text>
</comment>
<dbReference type="EMBL" id="CP137642">
    <property type="protein sequence ID" value="WOX57612.1"/>
    <property type="molecule type" value="Genomic_DNA"/>
</dbReference>
<dbReference type="GeneID" id="85733496"/>
<dbReference type="InterPro" id="IPR013785">
    <property type="entry name" value="Aldolase_TIM"/>
</dbReference>
<accession>A0AAX4FUQ3</accession>
<evidence type="ECO:0000256" key="7">
    <source>
        <dbReference type="ARBA" id="ARBA00023002"/>
    </source>
</evidence>
<dbReference type="GO" id="GO:0046872">
    <property type="term" value="F:metal ion binding"/>
    <property type="evidence" value="ECO:0007669"/>
    <property type="project" value="UniProtKB-KW"/>
</dbReference>
<dbReference type="Proteomes" id="UP001305652">
    <property type="component" value="Chromosome"/>
</dbReference>
<dbReference type="PANTHER" id="PTHR42917">
    <property type="entry name" value="2,4-DIENOYL-COA REDUCTASE"/>
    <property type="match status" value="1"/>
</dbReference>
<evidence type="ECO:0000256" key="3">
    <source>
        <dbReference type="ARBA" id="ARBA00011048"/>
    </source>
</evidence>
<evidence type="ECO:0000313" key="13">
    <source>
        <dbReference type="Proteomes" id="UP001305652"/>
    </source>
</evidence>
<dbReference type="Gene3D" id="3.20.20.70">
    <property type="entry name" value="Aldolase class I"/>
    <property type="match status" value="1"/>
</dbReference>
<keyword evidence="7" id="KW-0560">Oxidoreductase</keyword>
<keyword evidence="8" id="KW-0408">Iron</keyword>
<dbReference type="AlphaFoldDB" id="A0AAX4FUQ3"/>
<dbReference type="InterPro" id="IPR036188">
    <property type="entry name" value="FAD/NAD-bd_sf"/>
</dbReference>
<dbReference type="SUPFAM" id="SSF51971">
    <property type="entry name" value="Nucleotide-binding domain"/>
    <property type="match status" value="1"/>
</dbReference>
<reference evidence="12 13" key="1">
    <citation type="submission" date="2023-10" db="EMBL/GenBank/DDBJ databases">
        <title>The complete genome sequence of Methanoculleus receptaculi DSM 18860.</title>
        <authorList>
            <person name="Lai S.-J."/>
            <person name="You Y.-T."/>
            <person name="Chen S.-C."/>
        </authorList>
    </citation>
    <scope>NUCLEOTIDE SEQUENCE [LARGE SCALE GENOMIC DNA]</scope>
    <source>
        <strain evidence="12 13">DSM 18860</strain>
    </source>
</reference>
<dbReference type="Pfam" id="PF00724">
    <property type="entry name" value="Oxidored_FMN"/>
    <property type="match status" value="1"/>
</dbReference>
<evidence type="ECO:0000256" key="9">
    <source>
        <dbReference type="ARBA" id="ARBA00023014"/>
    </source>
</evidence>
<keyword evidence="9" id="KW-0411">Iron-sulfur</keyword>
<dbReference type="SUPFAM" id="SSF51395">
    <property type="entry name" value="FMN-linked oxidoreductases"/>
    <property type="match status" value="1"/>
</dbReference>
<dbReference type="PRINTS" id="PR00368">
    <property type="entry name" value="FADPNR"/>
</dbReference>
<dbReference type="InterPro" id="IPR051793">
    <property type="entry name" value="NADH:flavin_oxidoreductase"/>
</dbReference>
<evidence type="ECO:0000256" key="5">
    <source>
        <dbReference type="ARBA" id="ARBA00022643"/>
    </source>
</evidence>
<evidence type="ECO:0000259" key="10">
    <source>
        <dbReference type="Pfam" id="PF00724"/>
    </source>
</evidence>
<dbReference type="GO" id="GO:0051536">
    <property type="term" value="F:iron-sulfur cluster binding"/>
    <property type="evidence" value="ECO:0007669"/>
    <property type="project" value="UniProtKB-KW"/>
</dbReference>